<dbReference type="PANTHER" id="PTHR11802">
    <property type="entry name" value="SERINE PROTEASE FAMILY S10 SERINE CARBOXYPEPTIDASE"/>
    <property type="match status" value="1"/>
</dbReference>
<keyword evidence="6" id="KW-0325">Glycoprotein</keyword>
<evidence type="ECO:0000256" key="5">
    <source>
        <dbReference type="ARBA" id="ARBA00022801"/>
    </source>
</evidence>
<comment type="similarity">
    <text evidence="1 7">Belongs to the peptidase S10 family.</text>
</comment>
<evidence type="ECO:0000256" key="2">
    <source>
        <dbReference type="ARBA" id="ARBA00022645"/>
    </source>
</evidence>
<dbReference type="InterPro" id="IPR029058">
    <property type="entry name" value="AB_hydrolase_fold"/>
</dbReference>
<keyword evidence="4" id="KW-0732">Signal</keyword>
<dbReference type="Proteomes" id="UP001164746">
    <property type="component" value="Chromosome 2"/>
</dbReference>
<dbReference type="PRINTS" id="PR00724">
    <property type="entry name" value="CRBOXYPTASEC"/>
</dbReference>
<dbReference type="InterPro" id="IPR018202">
    <property type="entry name" value="Ser_caboxypep_ser_AS"/>
</dbReference>
<keyword evidence="5 7" id="KW-0378">Hydrolase</keyword>
<dbReference type="PANTHER" id="PTHR11802:SF3">
    <property type="entry name" value="RETINOID-INDUCIBLE SERINE CARBOXYPEPTIDASE"/>
    <property type="match status" value="1"/>
</dbReference>
<dbReference type="InterPro" id="IPR001563">
    <property type="entry name" value="Peptidase_S10"/>
</dbReference>
<evidence type="ECO:0000256" key="7">
    <source>
        <dbReference type="RuleBase" id="RU361156"/>
    </source>
</evidence>
<proteinExistence type="inferred from homology"/>
<keyword evidence="2 7" id="KW-0121">Carboxypeptidase</keyword>
<keyword evidence="3 7" id="KW-0645">Protease</keyword>
<protein>
    <recommendedName>
        <fullName evidence="7">Carboxypeptidase</fullName>
        <ecNumber evidence="7">3.4.16.-</ecNumber>
    </recommendedName>
</protein>
<dbReference type="Gene3D" id="3.40.50.1820">
    <property type="entry name" value="alpha/beta hydrolase"/>
    <property type="match status" value="2"/>
</dbReference>
<dbReference type="EC" id="3.4.16.-" evidence="7"/>
<evidence type="ECO:0000256" key="1">
    <source>
        <dbReference type="ARBA" id="ARBA00009431"/>
    </source>
</evidence>
<reference evidence="8" key="1">
    <citation type="submission" date="2022-11" db="EMBL/GenBank/DDBJ databases">
        <title>Centuries of genome instability and evolution in soft-shell clam transmissible cancer (bioRxiv).</title>
        <authorList>
            <person name="Hart S.F.M."/>
            <person name="Yonemitsu M.A."/>
            <person name="Giersch R.M."/>
            <person name="Beal B.F."/>
            <person name="Arriagada G."/>
            <person name="Davis B.W."/>
            <person name="Ostrander E.A."/>
            <person name="Goff S.P."/>
            <person name="Metzger M.J."/>
        </authorList>
    </citation>
    <scope>NUCLEOTIDE SEQUENCE</scope>
    <source>
        <strain evidence="8">MELC-2E11</strain>
        <tissue evidence="8">Siphon/mantle</tissue>
    </source>
</reference>
<name>A0ABY7DJ43_MYAAR</name>
<evidence type="ECO:0000256" key="6">
    <source>
        <dbReference type="ARBA" id="ARBA00023180"/>
    </source>
</evidence>
<evidence type="ECO:0000313" key="9">
    <source>
        <dbReference type="Proteomes" id="UP001164746"/>
    </source>
</evidence>
<keyword evidence="9" id="KW-1185">Reference proteome</keyword>
<dbReference type="EMBL" id="CP111013">
    <property type="protein sequence ID" value="WAQ96938.1"/>
    <property type="molecule type" value="Genomic_DNA"/>
</dbReference>
<gene>
    <name evidence="8" type="ORF">MAR_029628</name>
</gene>
<evidence type="ECO:0000256" key="4">
    <source>
        <dbReference type="ARBA" id="ARBA00022729"/>
    </source>
</evidence>
<organism evidence="8 9">
    <name type="scientific">Mya arenaria</name>
    <name type="common">Soft-shell clam</name>
    <dbReference type="NCBI Taxonomy" id="6604"/>
    <lineage>
        <taxon>Eukaryota</taxon>
        <taxon>Metazoa</taxon>
        <taxon>Spiralia</taxon>
        <taxon>Lophotrochozoa</taxon>
        <taxon>Mollusca</taxon>
        <taxon>Bivalvia</taxon>
        <taxon>Autobranchia</taxon>
        <taxon>Heteroconchia</taxon>
        <taxon>Euheterodonta</taxon>
        <taxon>Imparidentia</taxon>
        <taxon>Neoheterodontei</taxon>
        <taxon>Myida</taxon>
        <taxon>Myoidea</taxon>
        <taxon>Myidae</taxon>
        <taxon>Mya</taxon>
    </lineage>
</organism>
<accession>A0ABY7DJ43</accession>
<dbReference type="SUPFAM" id="SSF53474">
    <property type="entry name" value="alpha/beta-Hydrolases"/>
    <property type="match status" value="1"/>
</dbReference>
<dbReference type="PROSITE" id="PS00131">
    <property type="entry name" value="CARBOXYPEPT_SER_SER"/>
    <property type="match status" value="1"/>
</dbReference>
<evidence type="ECO:0000256" key="3">
    <source>
        <dbReference type="ARBA" id="ARBA00022670"/>
    </source>
</evidence>
<dbReference type="Pfam" id="PF00450">
    <property type="entry name" value="Peptidase_S10"/>
    <property type="match status" value="2"/>
</dbReference>
<evidence type="ECO:0000313" key="8">
    <source>
        <dbReference type="EMBL" id="WAQ96938.1"/>
    </source>
</evidence>
<sequence length="515" mass="57313">MALLRYLNNHTTYRTFSFKSDIFSLAITSGMEGCSYCCHQFIELLQSIWFHLRDGTAKQLEIIRSKVGKVMFQLHKILTILGLTVVASGLSSAIYKGPLKFRPRGWAEPKQEWSYVDVRKGAHMFYWLYHTTAPGGIQQAPLIMWLQGGPGGSGTGFGNFEEIGPLDVQQNPRNTTWLQAASLLFVDNPVGTGYSYADSKEYFTHDVAGITADMMVVLKTFFMEKSPQFQEVPFYIFSESYGGKMTAAISQALYKNIQAGNISCNFKGLAMGDSWISPADSTATWAPYLYTNTNGVNFYNILKWGQQESSSRFTGNSIGDWLLSKLHAESLDDLMNNEIREKLGIIPKQVKWGGQSNEVFETQSEDFMKPVVDIVDDLIQNTNLKVVVYSGQLDLIVDTIGTEQWVYTLSIADKYREASRKPILDPVSHLTSGFVKTVDNFSFYWILDAGHMSSVSLELRHSSLIHLDFAQALRLCLALSSRLSVVSVAASNVFLDTGSSNGGADARLDSCSPSN</sequence>